<dbReference type="InterPro" id="IPR058924">
    <property type="entry name" value="AGPR_dimerisation_dom"/>
</dbReference>
<dbReference type="Gene3D" id="3.30.360.10">
    <property type="entry name" value="Dihydrodipicolinate Reductase, domain 2"/>
    <property type="match status" value="1"/>
</dbReference>
<evidence type="ECO:0000256" key="1">
    <source>
        <dbReference type="SAM" id="MobiDB-lite"/>
    </source>
</evidence>
<keyword evidence="4" id="KW-1185">Reference proteome</keyword>
<accession>A0ABV1MQU6</accession>
<name>A0ABV1MQU6_9BACI</name>
<evidence type="ECO:0000259" key="2">
    <source>
        <dbReference type="Pfam" id="PF22698"/>
    </source>
</evidence>
<protein>
    <recommendedName>
        <fullName evidence="2">N-acetyl-gamma-glutamyl-phosphate reductase dimerisation domain-containing protein</fullName>
    </recommendedName>
</protein>
<evidence type="ECO:0000313" key="3">
    <source>
        <dbReference type="EMBL" id="MEQ6354469.1"/>
    </source>
</evidence>
<dbReference type="InterPro" id="IPR050085">
    <property type="entry name" value="AGPR"/>
</dbReference>
<reference evidence="3 4" key="1">
    <citation type="submission" date="2024-06" db="EMBL/GenBank/DDBJ databases">
        <title>Lysinibacillus zambalefons sp. nov., a Novel Firmicute Isolated from the Poon Bato Zambales Hyperalkaline Spring.</title>
        <authorList>
            <person name="Aja J.A."/>
            <person name="Lazaro J.E.H."/>
            <person name="Llorin L.D."/>
            <person name="Lim K.R."/>
            <person name="Teodosio J."/>
            <person name="Dalisay D.S."/>
        </authorList>
    </citation>
    <scope>NUCLEOTIDE SEQUENCE [LARGE SCALE GENOMIC DNA]</scope>
    <source>
        <strain evidence="3 4">M3</strain>
    </source>
</reference>
<dbReference type="SUPFAM" id="SSF55347">
    <property type="entry name" value="Glyceraldehyde-3-phosphate dehydrogenase-like, C-terminal domain"/>
    <property type="match status" value="1"/>
</dbReference>
<feature type="region of interest" description="Disordered" evidence="1">
    <location>
        <begin position="1"/>
        <end position="23"/>
    </location>
</feature>
<dbReference type="PANTHER" id="PTHR32338">
    <property type="entry name" value="N-ACETYL-GAMMA-GLUTAMYL-PHOSPHATE REDUCTASE, CHLOROPLASTIC-RELATED-RELATED"/>
    <property type="match status" value="1"/>
</dbReference>
<comment type="caution">
    <text evidence="3">The sequence shown here is derived from an EMBL/GenBank/DDBJ whole genome shotgun (WGS) entry which is preliminary data.</text>
</comment>
<dbReference type="Pfam" id="PF22698">
    <property type="entry name" value="Semialdhyde_dhC_1"/>
    <property type="match status" value="1"/>
</dbReference>
<feature type="compositionally biased region" description="Polar residues" evidence="1">
    <location>
        <begin position="14"/>
        <end position="23"/>
    </location>
</feature>
<dbReference type="PANTHER" id="PTHR32338:SF10">
    <property type="entry name" value="N-ACETYL-GAMMA-GLUTAMYL-PHOSPHATE REDUCTASE, CHLOROPLASTIC-RELATED"/>
    <property type="match status" value="1"/>
</dbReference>
<gene>
    <name evidence="3" type="ORF">ABNX05_07575</name>
</gene>
<proteinExistence type="predicted"/>
<evidence type="ECO:0000313" key="4">
    <source>
        <dbReference type="Proteomes" id="UP001478862"/>
    </source>
</evidence>
<organism evidence="3 4">
    <name type="scientific">Lysinibacillus zambalensis</name>
    <dbReference type="NCBI Taxonomy" id="3160866"/>
    <lineage>
        <taxon>Bacteria</taxon>
        <taxon>Bacillati</taxon>
        <taxon>Bacillota</taxon>
        <taxon>Bacilli</taxon>
        <taxon>Bacillales</taxon>
        <taxon>Bacillaceae</taxon>
        <taxon>Lysinibacillus</taxon>
    </lineage>
</organism>
<dbReference type="EMBL" id="JBEGDG010000004">
    <property type="protein sequence ID" value="MEQ6354469.1"/>
    <property type="molecule type" value="Genomic_DNA"/>
</dbReference>
<sequence>MIDAKSGISGAGNKPSQTTHFSETNESLSIYKTNAHQHIPEIEQAISMFTGVDTTISFSLQSVAVMLLAYMANNRGVTSFLSIVKGNCTIDPFIFSCLLFEETFCTVVA</sequence>
<feature type="domain" description="N-acetyl-gamma-glutamyl-phosphate reductase dimerisation" evidence="2">
    <location>
        <begin position="1"/>
        <end position="63"/>
    </location>
</feature>
<dbReference type="Proteomes" id="UP001478862">
    <property type="component" value="Unassembled WGS sequence"/>
</dbReference>